<dbReference type="PANTHER" id="PTHR31973">
    <property type="entry name" value="POLYPROTEIN, PUTATIVE-RELATED"/>
    <property type="match status" value="1"/>
</dbReference>
<dbReference type="HOGENOM" id="CLU_1002391_0_0_1"/>
<reference evidence="2" key="1">
    <citation type="journal article" date="2014" name="Genome Biol.">
        <title>Transcriptome and methylome profiling reveals relics of genome dominance in the mesopolyploid Brassica oleracea.</title>
        <authorList>
            <person name="Parkin I.A."/>
            <person name="Koh C."/>
            <person name="Tang H."/>
            <person name="Robinson S.J."/>
            <person name="Kagale S."/>
            <person name="Clarke W.E."/>
            <person name="Town C.D."/>
            <person name="Nixon J."/>
            <person name="Krishnakumar V."/>
            <person name="Bidwell S.L."/>
            <person name="Denoeud F."/>
            <person name="Belcram H."/>
            <person name="Links M.G."/>
            <person name="Just J."/>
            <person name="Clarke C."/>
            <person name="Bender T."/>
            <person name="Huebert T."/>
            <person name="Mason A.S."/>
            <person name="Pires J.C."/>
            <person name="Barker G."/>
            <person name="Moore J."/>
            <person name="Walley P.G."/>
            <person name="Manoli S."/>
            <person name="Batley J."/>
            <person name="Edwards D."/>
            <person name="Nelson M.N."/>
            <person name="Wang X."/>
            <person name="Paterson A.H."/>
            <person name="King G."/>
            <person name="Bancroft I."/>
            <person name="Chalhoub B."/>
            <person name="Sharpe A.G."/>
        </authorList>
    </citation>
    <scope>NUCLEOTIDE SEQUENCE [LARGE SCALE GENOMIC DNA]</scope>
    <source>
        <strain evidence="2">cv. TO1000</strain>
    </source>
</reference>
<dbReference type="AlphaFoldDB" id="A0A0D2ZTX9"/>
<evidence type="ECO:0000259" key="1">
    <source>
        <dbReference type="Pfam" id="PF03108"/>
    </source>
</evidence>
<keyword evidence="3" id="KW-1185">Reference proteome</keyword>
<reference evidence="2" key="2">
    <citation type="submission" date="2015-06" db="UniProtKB">
        <authorList>
            <consortium name="EnsemblPlants"/>
        </authorList>
    </citation>
    <scope>IDENTIFICATION</scope>
</reference>
<name>A0A0D2ZTX9_BRAOL</name>
<sequence>MLKNSDIWTVRSYIKQHTCSVVTRTLPDREAGDEDGTENGATGGVLTFHRDIEMHEMHGNFTERDEHVLEDTEVRPRVVYQPRDDGTGLVLGQEFRTKEEAKVHIQTASHQKCFEFDITKSDTTRFVVKCRGAKDGCKWFVRVEKLKNTDLWTVRSYIKQHTCSVITTRTLPDKRKGTSQIVAFVLAQDYPGTFDTPVPKVLIDLVHRRIGVHVLYTSAWRAKREAANEVRGSPEERFTLLYCYMHMLEQTNIGTRTRVVVDEANKLKYLFFALWELA</sequence>
<evidence type="ECO:0000313" key="3">
    <source>
        <dbReference type="Proteomes" id="UP000032141"/>
    </source>
</evidence>
<evidence type="ECO:0000313" key="2">
    <source>
        <dbReference type="EnsemblPlants" id="Bo01156s050.1"/>
    </source>
</evidence>
<protein>
    <recommendedName>
        <fullName evidence="1">Transposase MuDR plant domain-containing protein</fullName>
    </recommendedName>
</protein>
<dbReference type="STRING" id="109376.A0A0D2ZTX9"/>
<accession>A0A0D2ZTX9</accession>
<dbReference type="eggNOG" id="ENOG502RJNC">
    <property type="taxonomic scope" value="Eukaryota"/>
</dbReference>
<feature type="domain" description="Transposase MuDR plant" evidence="1">
    <location>
        <begin position="89"/>
        <end position="152"/>
    </location>
</feature>
<dbReference type="EnsemblPlants" id="Bo01156s050.1">
    <property type="protein sequence ID" value="Bo01156s050.1"/>
    <property type="gene ID" value="Bo01156s050"/>
</dbReference>
<organism evidence="2 3">
    <name type="scientific">Brassica oleracea var. oleracea</name>
    <dbReference type="NCBI Taxonomy" id="109376"/>
    <lineage>
        <taxon>Eukaryota</taxon>
        <taxon>Viridiplantae</taxon>
        <taxon>Streptophyta</taxon>
        <taxon>Embryophyta</taxon>
        <taxon>Tracheophyta</taxon>
        <taxon>Spermatophyta</taxon>
        <taxon>Magnoliopsida</taxon>
        <taxon>eudicotyledons</taxon>
        <taxon>Gunneridae</taxon>
        <taxon>Pentapetalae</taxon>
        <taxon>rosids</taxon>
        <taxon>malvids</taxon>
        <taxon>Brassicales</taxon>
        <taxon>Brassicaceae</taxon>
        <taxon>Brassiceae</taxon>
        <taxon>Brassica</taxon>
    </lineage>
</organism>
<dbReference type="InterPro" id="IPR004332">
    <property type="entry name" value="Transposase_MuDR"/>
</dbReference>
<dbReference type="Proteomes" id="UP000032141">
    <property type="component" value="Unassembled WGS sequence"/>
</dbReference>
<proteinExistence type="predicted"/>
<dbReference type="PANTHER" id="PTHR31973:SF195">
    <property type="entry name" value="MUDR FAMILY TRANSPOSASE"/>
    <property type="match status" value="1"/>
</dbReference>
<dbReference type="Pfam" id="PF03108">
    <property type="entry name" value="DBD_Tnp_Mut"/>
    <property type="match status" value="1"/>
</dbReference>
<dbReference type="OMA" id="IEMHEMH"/>
<dbReference type="Gramene" id="Bo01156s050.1">
    <property type="protein sequence ID" value="Bo01156s050.1"/>
    <property type="gene ID" value="Bo01156s050"/>
</dbReference>